<organism evidence="1 2">
    <name type="scientific">Sus scrofa</name>
    <name type="common">Pig</name>
    <dbReference type="NCBI Taxonomy" id="9823"/>
    <lineage>
        <taxon>Eukaryota</taxon>
        <taxon>Metazoa</taxon>
        <taxon>Chordata</taxon>
        <taxon>Craniata</taxon>
        <taxon>Vertebrata</taxon>
        <taxon>Euteleostomi</taxon>
        <taxon>Mammalia</taxon>
        <taxon>Eutheria</taxon>
        <taxon>Laurasiatheria</taxon>
        <taxon>Artiodactyla</taxon>
        <taxon>Suina</taxon>
        <taxon>Suidae</taxon>
        <taxon>Sus</taxon>
    </lineage>
</organism>
<reference evidence="2" key="1">
    <citation type="submission" date="2017-08" db="EMBL/GenBank/DDBJ databases">
        <title>USMARCv1.0.</title>
        <authorList>
            <person name="Hannum G.I."/>
            <person name="Koren S."/>
            <person name="Schroeder S.G."/>
            <person name="Chin S.C."/>
            <person name="Nonneman D.J."/>
            <person name="Becker S.A."/>
            <person name="Rosen B.D."/>
            <person name="Bickhart D.M."/>
            <person name="Putnam N.H."/>
            <person name="Green R.E."/>
            <person name="Tuggle C.K."/>
            <person name="Liu H."/>
            <person name="Rohrer G.A."/>
            <person name="Warr A."/>
            <person name="Hall R."/>
            <person name="Kim K."/>
            <person name="Hume D.A."/>
            <person name="Talbot R."/>
            <person name="Chow W."/>
            <person name="Howe K."/>
            <person name="Schwartz A.S."/>
            <person name="Watson M."/>
            <person name="Archibald A.L."/>
            <person name="Phillippy A.M."/>
            <person name="Smith T.P.L."/>
        </authorList>
    </citation>
    <scope>NUCLEOTIDE SEQUENCE [LARGE SCALE GENOMIC DNA]</scope>
</reference>
<accession>A0A4X1U0X7</accession>
<evidence type="ECO:0000313" key="2">
    <source>
        <dbReference type="Proteomes" id="UP000314985"/>
    </source>
</evidence>
<sequence>MDSDIKEEIPVHEEFILCCGVETQVLKCGPWTDLINDQSANRPKLLILLLLVRALPRHMEVPRLGV</sequence>
<dbReference type="Proteomes" id="UP000314985">
    <property type="component" value="Unassembled WGS sequence"/>
</dbReference>
<reference evidence="1" key="2">
    <citation type="submission" date="2025-08" db="UniProtKB">
        <authorList>
            <consortium name="Ensembl"/>
        </authorList>
    </citation>
    <scope>IDENTIFICATION</scope>
</reference>
<dbReference type="Ensembl" id="ENSSSCT00070025734.1">
    <property type="protein sequence ID" value="ENSSSCP00070021349.1"/>
    <property type="gene ID" value="ENSSSCG00070013206.1"/>
</dbReference>
<evidence type="ECO:0000313" key="1">
    <source>
        <dbReference type="Ensembl" id="ENSSSCP00070021349.1"/>
    </source>
</evidence>
<protein>
    <submittedName>
        <fullName evidence="1">Uncharacterized protein</fullName>
    </submittedName>
</protein>
<proteinExistence type="predicted"/>
<name>A0A4X1U0X7_PIG</name>
<dbReference type="AlphaFoldDB" id="A0A4X1U0X7"/>